<dbReference type="Proteomes" id="UP000182126">
    <property type="component" value="Chromosome I"/>
</dbReference>
<dbReference type="EMBL" id="LT629770">
    <property type="protein sequence ID" value="SDR70866.1"/>
    <property type="molecule type" value="Genomic_DNA"/>
</dbReference>
<dbReference type="GeneID" id="36300005"/>
<dbReference type="RefSeq" id="WP_060921002.1">
    <property type="nucleotide sequence ID" value="NZ_CBDRLI010000004.1"/>
</dbReference>
<gene>
    <name evidence="2" type="ORF">SAMN04489809_0024</name>
    <name evidence="3" type="ORF">SAMN04489809_0100</name>
</gene>
<dbReference type="EMBL" id="LT629770">
    <property type="protein sequence ID" value="SDR72723.1"/>
    <property type="molecule type" value="Genomic_DNA"/>
</dbReference>
<accession>A0A1H1L8N4</accession>
<reference evidence="2 4" key="1">
    <citation type="submission" date="2016-10" db="EMBL/GenBank/DDBJ databases">
        <authorList>
            <person name="de Groot N.N."/>
        </authorList>
    </citation>
    <scope>NUCLEOTIDE SEQUENCE [LARGE SCALE GENOMIC DNA]</scope>
    <source>
        <strain evidence="2 4">DSM 15019</strain>
    </source>
</reference>
<proteinExistence type="predicted"/>
<sequence>MGEELPPSLFNILRGDLRDTRSEINGRLDGLARDMVTSAMLAQVQANQKERDDRQDARIRGLEEADAEREKEARRIAEEQRKTRAQQFFSIGLAAFSAVLALIGGIVVWTVTAGLQQIAGG</sequence>
<protein>
    <submittedName>
        <fullName evidence="2">Uncharacterized protein</fullName>
    </submittedName>
</protein>
<evidence type="ECO:0000313" key="3">
    <source>
        <dbReference type="EMBL" id="SDR72723.1"/>
    </source>
</evidence>
<keyword evidence="1" id="KW-0812">Transmembrane</keyword>
<keyword evidence="1" id="KW-1133">Transmembrane helix</keyword>
<organism evidence="2 4">
    <name type="scientific">Microbacterium paraoxydans</name>
    <dbReference type="NCBI Taxonomy" id="199592"/>
    <lineage>
        <taxon>Bacteria</taxon>
        <taxon>Bacillati</taxon>
        <taxon>Actinomycetota</taxon>
        <taxon>Actinomycetes</taxon>
        <taxon>Micrococcales</taxon>
        <taxon>Microbacteriaceae</taxon>
        <taxon>Microbacterium</taxon>
    </lineage>
</organism>
<evidence type="ECO:0000313" key="4">
    <source>
        <dbReference type="Proteomes" id="UP000182126"/>
    </source>
</evidence>
<evidence type="ECO:0000256" key="1">
    <source>
        <dbReference type="SAM" id="Phobius"/>
    </source>
</evidence>
<keyword evidence="1" id="KW-0472">Membrane</keyword>
<dbReference type="AlphaFoldDB" id="A0A1H1L8N4"/>
<feature type="transmembrane region" description="Helical" evidence="1">
    <location>
        <begin position="88"/>
        <end position="111"/>
    </location>
</feature>
<name>A0A1H1L8N4_9MICO</name>
<evidence type="ECO:0000313" key="2">
    <source>
        <dbReference type="EMBL" id="SDR70866.1"/>
    </source>
</evidence>